<evidence type="ECO:0000313" key="2">
    <source>
        <dbReference type="EMBL" id="MFH6599980.1"/>
    </source>
</evidence>
<feature type="transmembrane region" description="Helical" evidence="1">
    <location>
        <begin position="142"/>
        <end position="164"/>
    </location>
</feature>
<gene>
    <name evidence="2" type="ORF">ACEVAQ_14805</name>
</gene>
<keyword evidence="1" id="KW-0472">Membrane</keyword>
<feature type="transmembrane region" description="Helical" evidence="1">
    <location>
        <begin position="290"/>
        <end position="307"/>
    </location>
</feature>
<dbReference type="EMBL" id="JBHEGD010000001">
    <property type="protein sequence ID" value="MFH6599980.1"/>
    <property type="molecule type" value="Genomic_DNA"/>
</dbReference>
<protein>
    <submittedName>
        <fullName evidence="2">Uncharacterized protein</fullName>
    </submittedName>
</protein>
<sequence>MTQTNPFAAEPLVPSAAPRPLPALPGHLVAVALSMSVIAILLSMIGWWRSDLENDFSVWLSYVAPYWVTHLLMAGLGVYWLTSAYLERHRLAGYRQPAPLLVSYGVVYLLLSWGLGFVSGQLYMWLYELLDDQYSGRLLTSLGWSVIGLLSFCLEVLVPLWLLLQLFRRSAEVTDGDLQMAGTSLAWCFALAIMVGYLQVMGLAIELMDGAFYGFELESWAGVINLLHGGVYMLVAFFAARSALPEQVRGFRGGRLALAALITLSLWIAGALLCAIIMLVLLLVVGVSDLLLLLLFGLVQLALLWPFSRLGLRWGYRAQPVQG</sequence>
<name>A0ABW7MFD4_9GAMM</name>
<keyword evidence="3" id="KW-1185">Reference proteome</keyword>
<evidence type="ECO:0000313" key="3">
    <source>
        <dbReference type="Proteomes" id="UP001609932"/>
    </source>
</evidence>
<dbReference type="RefSeq" id="WP_395273204.1">
    <property type="nucleotide sequence ID" value="NZ_JBHEGD010000001.1"/>
</dbReference>
<keyword evidence="1" id="KW-0812">Transmembrane</keyword>
<feature type="transmembrane region" description="Helical" evidence="1">
    <location>
        <begin position="67"/>
        <end position="86"/>
    </location>
</feature>
<feature type="transmembrane region" description="Helical" evidence="1">
    <location>
        <begin position="185"/>
        <end position="208"/>
    </location>
</feature>
<feature type="transmembrane region" description="Helical" evidence="1">
    <location>
        <begin position="256"/>
        <end position="284"/>
    </location>
</feature>
<reference evidence="2 3" key="1">
    <citation type="submission" date="2024-09" db="EMBL/GenBank/DDBJ databases">
        <title>Elucidation of the Bokeelamides from Bacteria Associated with Moon Snail Egg Collars.</title>
        <authorList>
            <person name="Campbell R."/>
            <person name="Piedl K."/>
            <person name="Mevers E."/>
        </authorList>
    </citation>
    <scope>NUCLEOTIDE SEQUENCE [LARGE SCALE GENOMIC DNA]</scope>
    <source>
        <strain evidence="2 3">EM133</strain>
    </source>
</reference>
<proteinExistence type="predicted"/>
<feature type="transmembrane region" description="Helical" evidence="1">
    <location>
        <begin position="220"/>
        <end position="244"/>
    </location>
</feature>
<comment type="caution">
    <text evidence="2">The sequence shown here is derived from an EMBL/GenBank/DDBJ whole genome shotgun (WGS) entry which is preliminary data.</text>
</comment>
<feature type="transmembrane region" description="Helical" evidence="1">
    <location>
        <begin position="98"/>
        <end position="122"/>
    </location>
</feature>
<keyword evidence="1" id="KW-1133">Transmembrane helix</keyword>
<organism evidence="2 3">
    <name type="scientific">Ectopseudomonas khazarica</name>
    <dbReference type="NCBI Taxonomy" id="2502979"/>
    <lineage>
        <taxon>Bacteria</taxon>
        <taxon>Pseudomonadati</taxon>
        <taxon>Pseudomonadota</taxon>
        <taxon>Gammaproteobacteria</taxon>
        <taxon>Pseudomonadales</taxon>
        <taxon>Pseudomonadaceae</taxon>
        <taxon>Ectopseudomonas</taxon>
    </lineage>
</organism>
<dbReference type="Proteomes" id="UP001609932">
    <property type="component" value="Unassembled WGS sequence"/>
</dbReference>
<feature type="transmembrane region" description="Helical" evidence="1">
    <location>
        <begin position="28"/>
        <end position="47"/>
    </location>
</feature>
<accession>A0ABW7MFD4</accession>
<evidence type="ECO:0000256" key="1">
    <source>
        <dbReference type="SAM" id="Phobius"/>
    </source>
</evidence>